<dbReference type="SUPFAM" id="SSF55073">
    <property type="entry name" value="Nucleotide cyclase"/>
    <property type="match status" value="1"/>
</dbReference>
<dbReference type="SMART" id="SM00267">
    <property type="entry name" value="GGDEF"/>
    <property type="match status" value="1"/>
</dbReference>
<dbReference type="GO" id="GO:1902201">
    <property type="term" value="P:negative regulation of bacterial-type flagellum-dependent cell motility"/>
    <property type="evidence" value="ECO:0007669"/>
    <property type="project" value="TreeGrafter"/>
</dbReference>
<dbReference type="InterPro" id="IPR000160">
    <property type="entry name" value="GGDEF_dom"/>
</dbReference>
<dbReference type="SUPFAM" id="SSF48452">
    <property type="entry name" value="TPR-like"/>
    <property type="match status" value="1"/>
</dbReference>
<reference evidence="2 3" key="1">
    <citation type="submission" date="2014-10" db="EMBL/GenBank/DDBJ databases">
        <title>Draft genome sequence of Actinoplanes utahensis NRRL 12052.</title>
        <authorList>
            <person name="Velasco-Bucheli B."/>
            <person name="del Cerro C."/>
            <person name="Hormigo D."/>
            <person name="Garcia J.L."/>
            <person name="Acebal C."/>
            <person name="Arroyo M."/>
            <person name="de la Mata I."/>
        </authorList>
    </citation>
    <scope>NUCLEOTIDE SEQUENCE [LARGE SCALE GENOMIC DNA]</scope>
    <source>
        <strain evidence="2 3">NRRL 12052</strain>
    </source>
</reference>
<evidence type="ECO:0000313" key="2">
    <source>
        <dbReference type="EMBL" id="KHD78289.1"/>
    </source>
</evidence>
<dbReference type="NCBIfam" id="TIGR00254">
    <property type="entry name" value="GGDEF"/>
    <property type="match status" value="1"/>
</dbReference>
<dbReference type="PROSITE" id="PS50887">
    <property type="entry name" value="GGDEF"/>
    <property type="match status" value="1"/>
</dbReference>
<dbReference type="eggNOG" id="COG0457">
    <property type="taxonomic scope" value="Bacteria"/>
</dbReference>
<sequence>MTTEAASLVPAEPRHRLDELDDAVAELENRPLSQFRTVWAPATALRQRAAEVGAEEVGQRATLLQAGVLLREGHTGDGGQLAHQVRAWAEEHDSRYLLSRAHRELSVFYRHVGDFSDALTHAVQSVALLTDEVPGPLRARHLMTLAVALDDTGSHADGRRRGREALALAAAAGDHELTSSLLNNMAYSAVETGDEAEARSLIAQMWELQARTGHRFTANELDTVAQVEMMGGRYAAVEELLSPVMADLVVANEGDAVAECQLTLAQARRLDGRHDDAQAALDAARSVCAQRQLAAIGARVRQEQAALFAATGRFAEAYEEHRAFHADMTALQSVQRDARARALQAVFEATEARRASEHFREMAHRDALTGLYNRRFVNERVPDLLLESAARGRPISLAIMDLDHFKRINDTLSHATGDTVLQRVAEMLEEAAPGAAIAARMGGEEFLLVLPGVDAEEAALRCERLRLRIRAFGWQPITGSLQVTTSIGVTTAPDGLGTFSALLSTADRHLYAAKRSGRDRVVAG</sequence>
<dbReference type="InterPro" id="IPR050469">
    <property type="entry name" value="Diguanylate_Cyclase"/>
</dbReference>
<dbReference type="STRING" id="1869.MB27_05460"/>
<dbReference type="OrthoDB" id="23692at2"/>
<dbReference type="Gene3D" id="1.25.40.10">
    <property type="entry name" value="Tetratricopeptide repeat domain"/>
    <property type="match status" value="1"/>
</dbReference>
<feature type="domain" description="GGDEF" evidence="1">
    <location>
        <begin position="393"/>
        <end position="524"/>
    </location>
</feature>
<dbReference type="InterPro" id="IPR011990">
    <property type="entry name" value="TPR-like_helical_dom_sf"/>
</dbReference>
<dbReference type="AlphaFoldDB" id="A0A0A6UV43"/>
<dbReference type="Proteomes" id="UP000054537">
    <property type="component" value="Unassembled WGS sequence"/>
</dbReference>
<dbReference type="Gene3D" id="3.30.70.270">
    <property type="match status" value="1"/>
</dbReference>
<organism evidence="2 3">
    <name type="scientific">Actinoplanes utahensis</name>
    <dbReference type="NCBI Taxonomy" id="1869"/>
    <lineage>
        <taxon>Bacteria</taxon>
        <taxon>Bacillati</taxon>
        <taxon>Actinomycetota</taxon>
        <taxon>Actinomycetes</taxon>
        <taxon>Micromonosporales</taxon>
        <taxon>Micromonosporaceae</taxon>
        <taxon>Actinoplanes</taxon>
    </lineage>
</organism>
<keyword evidence="3" id="KW-1185">Reference proteome</keyword>
<dbReference type="PANTHER" id="PTHR45138">
    <property type="entry name" value="REGULATORY COMPONENTS OF SENSORY TRANSDUCTION SYSTEM"/>
    <property type="match status" value="1"/>
</dbReference>
<protein>
    <submittedName>
        <fullName evidence="2">Diguanylate cyclase</fullName>
    </submittedName>
</protein>
<proteinExistence type="predicted"/>
<dbReference type="InterPro" id="IPR043128">
    <property type="entry name" value="Rev_trsase/Diguanyl_cyclase"/>
</dbReference>
<dbReference type="InterPro" id="IPR029787">
    <property type="entry name" value="Nucleotide_cyclase"/>
</dbReference>
<dbReference type="GO" id="GO:0043709">
    <property type="term" value="P:cell adhesion involved in single-species biofilm formation"/>
    <property type="evidence" value="ECO:0007669"/>
    <property type="project" value="TreeGrafter"/>
</dbReference>
<dbReference type="Pfam" id="PF00990">
    <property type="entry name" value="GGDEF"/>
    <property type="match status" value="1"/>
</dbReference>
<name>A0A0A6UV43_ACTUT</name>
<dbReference type="CDD" id="cd01949">
    <property type="entry name" value="GGDEF"/>
    <property type="match status" value="1"/>
</dbReference>
<accession>A0A0A6UV43</accession>
<evidence type="ECO:0000259" key="1">
    <source>
        <dbReference type="PROSITE" id="PS50887"/>
    </source>
</evidence>
<dbReference type="FunFam" id="3.30.70.270:FF:000001">
    <property type="entry name" value="Diguanylate cyclase domain protein"/>
    <property type="match status" value="1"/>
</dbReference>
<comment type="caution">
    <text evidence="2">The sequence shown here is derived from an EMBL/GenBank/DDBJ whole genome shotgun (WGS) entry which is preliminary data.</text>
</comment>
<dbReference type="EMBL" id="JRTT01000005">
    <property type="protein sequence ID" value="KHD78289.1"/>
    <property type="molecule type" value="Genomic_DNA"/>
</dbReference>
<dbReference type="eggNOG" id="COG2199">
    <property type="taxonomic scope" value="Bacteria"/>
</dbReference>
<dbReference type="GO" id="GO:0052621">
    <property type="term" value="F:diguanylate cyclase activity"/>
    <property type="evidence" value="ECO:0007669"/>
    <property type="project" value="TreeGrafter"/>
</dbReference>
<dbReference type="GO" id="GO:0005886">
    <property type="term" value="C:plasma membrane"/>
    <property type="evidence" value="ECO:0007669"/>
    <property type="project" value="TreeGrafter"/>
</dbReference>
<evidence type="ECO:0000313" key="3">
    <source>
        <dbReference type="Proteomes" id="UP000054537"/>
    </source>
</evidence>
<dbReference type="PANTHER" id="PTHR45138:SF9">
    <property type="entry name" value="DIGUANYLATE CYCLASE DGCM-RELATED"/>
    <property type="match status" value="1"/>
</dbReference>
<gene>
    <name evidence="2" type="ORF">MB27_05460</name>
</gene>